<evidence type="ECO:0000313" key="3">
    <source>
        <dbReference type="Proteomes" id="UP001140949"/>
    </source>
</evidence>
<reference evidence="2" key="1">
    <citation type="journal article" date="2023" name="GigaByte">
        <title>Genome assembly of the bearded iris, Iris pallida Lam.</title>
        <authorList>
            <person name="Bruccoleri R.E."/>
            <person name="Oakeley E.J."/>
            <person name="Faust A.M.E."/>
            <person name="Altorfer M."/>
            <person name="Dessus-Babus S."/>
            <person name="Burckhardt D."/>
            <person name="Oertli M."/>
            <person name="Naumann U."/>
            <person name="Petersen F."/>
            <person name="Wong J."/>
        </authorList>
    </citation>
    <scope>NUCLEOTIDE SEQUENCE</scope>
    <source>
        <strain evidence="2">GSM-AAB239-AS_SAM_17_03QT</strain>
    </source>
</reference>
<name>A0AAX6DRV5_IRIPA</name>
<feature type="compositionally biased region" description="Basic and acidic residues" evidence="1">
    <location>
        <begin position="377"/>
        <end position="388"/>
    </location>
</feature>
<feature type="region of interest" description="Disordered" evidence="1">
    <location>
        <begin position="1322"/>
        <end position="1372"/>
    </location>
</feature>
<proteinExistence type="predicted"/>
<evidence type="ECO:0000313" key="2">
    <source>
        <dbReference type="EMBL" id="KAJ6794481.1"/>
    </source>
</evidence>
<feature type="compositionally biased region" description="Basic and acidic residues" evidence="1">
    <location>
        <begin position="332"/>
        <end position="346"/>
    </location>
</feature>
<dbReference type="Proteomes" id="UP001140949">
    <property type="component" value="Unassembled WGS sequence"/>
</dbReference>
<feature type="compositionally biased region" description="Basic and acidic residues" evidence="1">
    <location>
        <begin position="1586"/>
        <end position="1608"/>
    </location>
</feature>
<feature type="compositionally biased region" description="Basic and acidic residues" evidence="1">
    <location>
        <begin position="1640"/>
        <end position="1654"/>
    </location>
</feature>
<keyword evidence="3" id="KW-1185">Reference proteome</keyword>
<gene>
    <name evidence="2" type="ORF">M6B38_230865</name>
</gene>
<sequence length="1704" mass="185816">MICFCACTKISQSPLENPKSRDSCKFCKSCGGRLSIDGPGAQSVSMLSTIGLERPRLIDPQLTWKTASNGRQRAVRRARTSFTCANIMKAPARSLKVSEDNGAKSTGDMTVSESEKVGVSILGRRFSESLGSVPIKKRRFLLVQSPSPPHHSTSYSDGVNSFLEDQRASHQDTEVNQECLHDIKTSYRGKISADGKTDQKELNEKSCDDVDFSGISILAAAACDSNIGGGSVISEASVFKEHYFGGKYIARRSSQLHFLTEEKGVLLTRSSEGSVGRTKVSILSAAACDSNMVGNSVISEASFLKEHSFGGQNIALRSSQLHFLTEEKEELLPRRIEGSDGRDGRTKVSSSLELPSKESNDVKSDASCNLRMPMNSSRKDANKTTESASHDVRFPWDLNTVMNVWESHDDEVLNSEPQCTNIGVKTSHSENYGNIETCEGQVGFQDNKNNSGAGDCKVHLAGNICEFEKVRMEGTSSISGDHSTTGDGESKTCFPIPHEDAPASDGRHSEVLISKAYVSEETKPSYNANRNCTVSADFHASVGGALVSVGDSSLSSSAMLEVENAEQHCKSFISEVEIENSSSCLLSCNISIQQNTSAFEPHYGLNQGVIEATLIEDKNVASVAEQENHCDNCCMTDVQMTIVTDTSIQGEKEPLCIDSETIRTSSHSLGSHLSERIPDVLVDGNICGTVVTAGASCGENVEIENSSSCLLSCNISIQQNTSAFEPHYGLNQGVIEATLIEDKNVASVAEQENHCDNCCMTDVQMTIVTDTSIQGEKEPLCIDSETIRISPHSLGSHLCERIPDALVDGNICGTTAGASCGENVHTSVVNGTNSADTDKMGGEIIICDAECEKTDAEVMVNTTVAEMEFDMRNAEKKVDATDVEIDGVICNELTSENFDGTKNEFPDQVLHNKSTIMPLGKANAPLEDGSLGSQRILRNNVDGSAINSGQLALEDQLDCDYYSDASQNDTDQTTEMEKVEFLADDDSQYEDGEFRQPIADCWLEDGADDGEVECVDCGSNRETDMYEAAADFSASVNPQVSNGGMSDASVRIPYGTHVGKGTQHPVSPSILNCPLIADSLDSASGKKNVGSVAEKGSRVHNRTEDGSKQMVNDVQEASKFYASSYKVTGNNRFHNGGHGNQNLSHTRSSRIKMSGWDQLPGGRIFSENGPPDPRVAPISPNHTGASLDTFGSSESVRRVVGPSMRRDLSFRMERAQRKDKSYIRTSRSNDHDFNSQAEADVGAPCSIGKSGSSLHLLGRGRGEPWADSLKHHGNNRHDSSGYHGHASFSHPGSRNAAAAAVAKVESNGFVVAPDGTIVKANAVGSSGPRARESGKASSQSNHQPPLGRGSLIERDRPHGMPPVRGCSRGMSAEMSMPVGRVCGRSRGMSPDMSMLIGRARAGRYGTGMVKLSCRERYCTPISDDIIDSPLPVSRRDRSFSPRTRPFHLVRSHSRSPSRSRTRSPPRWASPRLRNVGRMNNGPAGFRRNSKSPNFNSEATMVRPRPIFWEHITSSRNHPSPPHSSRWIDGRKELPEHFRVHEYRRCSPRVFSRGQKYELMDSPGRPKQSEFYQPINSGNFANFSFDRGSRHEGRDDDRRGHADRYEMHHSVRQYNDGNMKRFHSNDENGFRTHNPQPKSSDFPRGETPRAFDRNVEGQLGDSPLRFKEENGQCEGNRDGKNNSSFKSFGVAEDDDHMDAQKRRPS</sequence>
<feature type="compositionally biased region" description="Basic and acidic residues" evidence="1">
    <location>
        <begin position="1265"/>
        <end position="1280"/>
    </location>
</feature>
<feature type="compositionally biased region" description="Basic residues" evidence="1">
    <location>
        <begin position="1444"/>
        <end position="1463"/>
    </location>
</feature>
<accession>A0AAX6DRV5</accession>
<feature type="compositionally biased region" description="Basic and acidic residues" evidence="1">
    <location>
        <begin position="355"/>
        <end position="364"/>
    </location>
</feature>
<feature type="region of interest" description="Disordered" evidence="1">
    <location>
        <begin position="332"/>
        <end position="388"/>
    </location>
</feature>
<reference evidence="2" key="2">
    <citation type="submission" date="2023-04" db="EMBL/GenBank/DDBJ databases">
        <authorList>
            <person name="Bruccoleri R.E."/>
            <person name="Oakeley E.J."/>
            <person name="Faust A.-M."/>
            <person name="Dessus-Babus S."/>
            <person name="Altorfer M."/>
            <person name="Burckhardt D."/>
            <person name="Oertli M."/>
            <person name="Naumann U."/>
            <person name="Petersen F."/>
            <person name="Wong J."/>
        </authorList>
    </citation>
    <scope>NUCLEOTIDE SEQUENCE</scope>
    <source>
        <strain evidence="2">GSM-AAB239-AS_SAM_17_03QT</strain>
        <tissue evidence="2">Leaf</tissue>
    </source>
</reference>
<protein>
    <submittedName>
        <fullName evidence="2">Uncharacterized protein</fullName>
    </submittedName>
</protein>
<feature type="compositionally biased region" description="Basic and acidic residues" evidence="1">
    <location>
        <begin position="1663"/>
        <end position="1679"/>
    </location>
</feature>
<dbReference type="PANTHER" id="PTHR34536">
    <property type="entry name" value="DENTIN SIALOPHOSPHOPROTEIN-LIKE PROTEIN"/>
    <property type="match status" value="1"/>
</dbReference>
<comment type="caution">
    <text evidence="2">The sequence shown here is derived from an EMBL/GenBank/DDBJ whole genome shotgun (WGS) entry which is preliminary data.</text>
</comment>
<feature type="region of interest" description="Disordered" evidence="1">
    <location>
        <begin position="1557"/>
        <end position="1704"/>
    </location>
</feature>
<feature type="compositionally biased region" description="Polar residues" evidence="1">
    <location>
        <begin position="1569"/>
        <end position="1581"/>
    </location>
</feature>
<evidence type="ECO:0000256" key="1">
    <source>
        <dbReference type="SAM" id="MobiDB-lite"/>
    </source>
</evidence>
<dbReference type="EMBL" id="JANAVB010042367">
    <property type="protein sequence ID" value="KAJ6794481.1"/>
    <property type="molecule type" value="Genomic_DNA"/>
</dbReference>
<dbReference type="PANTHER" id="PTHR34536:SF6">
    <property type="entry name" value="DENTIN SIALOPHOSPHOPROTEIN-LIKE PROTEIN"/>
    <property type="match status" value="1"/>
</dbReference>
<feature type="region of interest" description="Disordered" evidence="1">
    <location>
        <begin position="1429"/>
        <end position="1497"/>
    </location>
</feature>
<organism evidence="2 3">
    <name type="scientific">Iris pallida</name>
    <name type="common">Sweet iris</name>
    <dbReference type="NCBI Taxonomy" id="29817"/>
    <lineage>
        <taxon>Eukaryota</taxon>
        <taxon>Viridiplantae</taxon>
        <taxon>Streptophyta</taxon>
        <taxon>Embryophyta</taxon>
        <taxon>Tracheophyta</taxon>
        <taxon>Spermatophyta</taxon>
        <taxon>Magnoliopsida</taxon>
        <taxon>Liliopsida</taxon>
        <taxon>Asparagales</taxon>
        <taxon>Iridaceae</taxon>
        <taxon>Iridoideae</taxon>
        <taxon>Irideae</taxon>
        <taxon>Iris</taxon>
    </lineage>
</organism>
<feature type="region of interest" description="Disordered" evidence="1">
    <location>
        <begin position="1265"/>
        <end position="1290"/>
    </location>
</feature>